<feature type="transmembrane region" description="Helical" evidence="1">
    <location>
        <begin position="128"/>
        <end position="153"/>
    </location>
</feature>
<reference evidence="2 3" key="1">
    <citation type="submission" date="2015-10" db="EMBL/GenBank/DDBJ databases">
        <title>Complete genome sequence of hyperthermophilic archaeon Pyrodictium delaneyi Su06.</title>
        <authorList>
            <person name="Jung J.-H."/>
            <person name="Lin J."/>
            <person name="Holden J.F."/>
            <person name="Park C.-S."/>
        </authorList>
    </citation>
    <scope>NUCLEOTIDE SEQUENCE [LARGE SCALE GENOMIC DNA]</scope>
    <source>
        <strain evidence="2 3">Su06</strain>
    </source>
</reference>
<accession>A0A0P0N1N4</accession>
<evidence type="ECO:0000313" key="3">
    <source>
        <dbReference type="Proteomes" id="UP000058613"/>
    </source>
</evidence>
<sequence length="234" mass="26687">MRRLLPLLIVSLLLVGQTTTWNMTTPPNPIEILYNVTGAQNPIYSDNTTPFREFVQSFNFTNTTGCQPPDSWLSWDVFGYIGCKVQEGAKSLWNWIKDKIEAVPIIGAVVKFLDVFGSYILQLIFNLGWLIFNIGAALIAALTSFVEIVVWAFATIKAWGVNIIPWIPWIVLTMILATFVDSANRAARERSLFPLLGFITMWLDFFERIYRMFEKLFKTVAEIVKLIVDIIKPV</sequence>
<protein>
    <submittedName>
        <fullName evidence="2">Uncharacterized protein</fullName>
    </submittedName>
</protein>
<feature type="transmembrane region" description="Helical" evidence="1">
    <location>
        <begin position="102"/>
        <end position="121"/>
    </location>
</feature>
<evidence type="ECO:0000313" key="2">
    <source>
        <dbReference type="EMBL" id="ALL00138.1"/>
    </source>
</evidence>
<keyword evidence="1" id="KW-0812">Transmembrane</keyword>
<dbReference type="STRING" id="1273541.Pyrde_0088"/>
<dbReference type="AlphaFoldDB" id="A0A0P0N1N4"/>
<dbReference type="EMBL" id="CP013011">
    <property type="protein sequence ID" value="ALL00138.1"/>
    <property type="molecule type" value="Genomic_DNA"/>
</dbReference>
<dbReference type="KEGG" id="pdl:Pyrde_0088"/>
<evidence type="ECO:0000256" key="1">
    <source>
        <dbReference type="SAM" id="Phobius"/>
    </source>
</evidence>
<dbReference type="RefSeq" id="WP_143522175.1">
    <property type="nucleotide sequence ID" value="NZ_CP013011.1"/>
</dbReference>
<feature type="transmembrane region" description="Helical" evidence="1">
    <location>
        <begin position="159"/>
        <end position="180"/>
    </location>
</feature>
<keyword evidence="1" id="KW-1133">Transmembrane helix</keyword>
<gene>
    <name evidence="2" type="ORF">Pyrde_0088</name>
</gene>
<name>A0A0P0N1N4_9CREN</name>
<feature type="transmembrane region" description="Helical" evidence="1">
    <location>
        <begin position="192"/>
        <end position="210"/>
    </location>
</feature>
<dbReference type="Proteomes" id="UP000058613">
    <property type="component" value="Chromosome"/>
</dbReference>
<proteinExistence type="predicted"/>
<organism evidence="2 3">
    <name type="scientific">Pyrodictium delaneyi</name>
    <dbReference type="NCBI Taxonomy" id="1273541"/>
    <lineage>
        <taxon>Archaea</taxon>
        <taxon>Thermoproteota</taxon>
        <taxon>Thermoprotei</taxon>
        <taxon>Desulfurococcales</taxon>
        <taxon>Pyrodictiaceae</taxon>
        <taxon>Pyrodictium</taxon>
    </lineage>
</organism>
<dbReference type="GeneID" id="26098411"/>
<keyword evidence="1" id="KW-0472">Membrane</keyword>